<accession>A0ABY5WLM1</accession>
<reference evidence="1" key="1">
    <citation type="submission" date="2021-08" db="EMBL/GenBank/DDBJ databases">
        <authorList>
            <person name="Nwanade C."/>
            <person name="Wang M."/>
            <person name="Masoudi A."/>
            <person name="Yu Z."/>
            <person name="Liu J."/>
        </authorList>
    </citation>
    <scope>NUCLEOTIDE SEQUENCE</scope>
    <source>
        <strain evidence="1">S166</strain>
    </source>
</reference>
<evidence type="ECO:0000313" key="1">
    <source>
        <dbReference type="EMBL" id="UWQ42322.1"/>
    </source>
</evidence>
<evidence type="ECO:0000313" key="2">
    <source>
        <dbReference type="Proteomes" id="UP001058514"/>
    </source>
</evidence>
<dbReference type="EMBL" id="CP081051">
    <property type="protein sequence ID" value="UWQ42322.1"/>
    <property type="molecule type" value="Genomic_DNA"/>
</dbReference>
<protein>
    <submittedName>
        <fullName evidence="1">Uncharacterized protein</fullName>
    </submittedName>
</protein>
<sequence length="47" mass="5047">MNSGGDFIRPVLCPDPDQLHTVAQDLQGSPVVELEVGETCGRSPPFH</sequence>
<name>A0ABY5WLM1_9RHOB</name>
<dbReference type="Proteomes" id="UP001058514">
    <property type="component" value="Chromosome"/>
</dbReference>
<proteinExistence type="predicted"/>
<gene>
    <name evidence="1" type="ORF">K3718_04330</name>
</gene>
<organism evidence="1 2">
    <name type="scientific">Leisingera aquaemixtae</name>
    <dbReference type="NCBI Taxonomy" id="1396826"/>
    <lineage>
        <taxon>Bacteria</taxon>
        <taxon>Pseudomonadati</taxon>
        <taxon>Pseudomonadota</taxon>
        <taxon>Alphaproteobacteria</taxon>
        <taxon>Rhodobacterales</taxon>
        <taxon>Roseobacteraceae</taxon>
        <taxon>Leisingera</taxon>
    </lineage>
</organism>
<keyword evidence="2" id="KW-1185">Reference proteome</keyword>